<keyword evidence="3" id="KW-1185">Reference proteome</keyword>
<accession>A0A084AXZ3</accession>
<protein>
    <recommendedName>
        <fullName evidence="1">Aminoglycoside phosphotransferase domain-containing protein</fullName>
    </recommendedName>
</protein>
<evidence type="ECO:0000313" key="2">
    <source>
        <dbReference type="EMBL" id="KEY70172.1"/>
    </source>
</evidence>
<dbReference type="AlphaFoldDB" id="A0A084AXZ3"/>
<dbReference type="HOGENOM" id="CLU_027206_1_1_1"/>
<dbReference type="InterPro" id="IPR011009">
    <property type="entry name" value="Kinase-like_dom_sf"/>
</dbReference>
<reference evidence="2 3" key="1">
    <citation type="journal article" date="2014" name="BMC Genomics">
        <title>Comparative genome sequencing reveals chemotype-specific gene clusters in the toxigenic black mold Stachybotrys.</title>
        <authorList>
            <person name="Semeiks J."/>
            <person name="Borek D."/>
            <person name="Otwinowski Z."/>
            <person name="Grishin N.V."/>
        </authorList>
    </citation>
    <scope>NUCLEOTIDE SEQUENCE [LARGE SCALE GENOMIC DNA]</scope>
    <source>
        <strain evidence="3">CBS 109288 / IBT 7711</strain>
    </source>
</reference>
<proteinExistence type="predicted"/>
<dbReference type="PANTHER" id="PTHR21310">
    <property type="entry name" value="AMINOGLYCOSIDE PHOSPHOTRANSFERASE-RELATED-RELATED"/>
    <property type="match status" value="1"/>
</dbReference>
<dbReference type="PANTHER" id="PTHR21310:SF51">
    <property type="entry name" value="AMINOGLYCOSIDE PHOSPHOTRANSFERASE DOMAIN-CONTAINING PROTEIN"/>
    <property type="match status" value="1"/>
</dbReference>
<dbReference type="EMBL" id="KL648458">
    <property type="protein sequence ID" value="KEY70172.1"/>
    <property type="molecule type" value="Genomic_DNA"/>
</dbReference>
<name>A0A084AXZ3_STACB</name>
<dbReference type="Pfam" id="PF01636">
    <property type="entry name" value="APH"/>
    <property type="match status" value="1"/>
</dbReference>
<evidence type="ECO:0000313" key="3">
    <source>
        <dbReference type="Proteomes" id="UP000028045"/>
    </source>
</evidence>
<dbReference type="SUPFAM" id="SSF56112">
    <property type="entry name" value="Protein kinase-like (PK-like)"/>
    <property type="match status" value="1"/>
</dbReference>
<dbReference type="InterPro" id="IPR051678">
    <property type="entry name" value="AGP_Transferase"/>
</dbReference>
<dbReference type="Proteomes" id="UP000028045">
    <property type="component" value="Unassembled WGS sequence"/>
</dbReference>
<dbReference type="InterPro" id="IPR002575">
    <property type="entry name" value="Aminoglycoside_PTrfase"/>
</dbReference>
<evidence type="ECO:0000259" key="1">
    <source>
        <dbReference type="Pfam" id="PF01636"/>
    </source>
</evidence>
<dbReference type="Gene3D" id="3.30.200.20">
    <property type="entry name" value="Phosphorylase Kinase, domain 1"/>
    <property type="match status" value="1"/>
</dbReference>
<dbReference type="OrthoDB" id="10003767at2759"/>
<gene>
    <name evidence="2" type="ORF">S7711_03393</name>
</gene>
<feature type="domain" description="Aminoglycoside phosphotransferase" evidence="1">
    <location>
        <begin position="83"/>
        <end position="285"/>
    </location>
</feature>
<organism evidence="2 3">
    <name type="scientific">Stachybotrys chartarum (strain CBS 109288 / IBT 7711)</name>
    <name type="common">Toxic black mold</name>
    <name type="synonym">Stilbospora chartarum</name>
    <dbReference type="NCBI Taxonomy" id="1280523"/>
    <lineage>
        <taxon>Eukaryota</taxon>
        <taxon>Fungi</taxon>
        <taxon>Dikarya</taxon>
        <taxon>Ascomycota</taxon>
        <taxon>Pezizomycotina</taxon>
        <taxon>Sordariomycetes</taxon>
        <taxon>Hypocreomycetidae</taxon>
        <taxon>Hypocreales</taxon>
        <taxon>Stachybotryaceae</taxon>
        <taxon>Stachybotrys</taxon>
    </lineage>
</organism>
<sequence>MDNEGLDRDVFGPLVDIPEPSLVALATRISQEALGHSQSSGKVIATLGGSYNILHVVQLECSVKIVIRVPATGWGVGLTTEASQSMESHVATVRLLRQETQIPVPEILAMDTSSANEIGAPYICMTFVPGKSVSKVWFDGTGAIPQEQLRLNILKSVAQNMAQLSNLSFNKIGSIMASEGEQAVIGPCFDWKESDDGSVAVTTSGPFDTTSAYLLEHAILASCDSIWGKAKTRIMSVVQDCLVSITTKPGFALTLPDFDSQNIMVDDHGTVTGFIDLDLIQTMPRFVGFCRYPGWITRDWDPLMYGWPKMADSEDPPQTLERYRAYYNEELGKALEHQGDWTLTKKSHILEAMWIASLNPVNRLEICRKLVHEALDGETDATDVLYDIGADDYKGDQWEKLVAGMKRLIF</sequence>